<evidence type="ECO:0000256" key="1">
    <source>
        <dbReference type="SAM" id="MobiDB-lite"/>
    </source>
</evidence>
<name>M3ARI9_PSEFD</name>
<evidence type="ECO:0000313" key="2">
    <source>
        <dbReference type="EMBL" id="EME80052.1"/>
    </source>
</evidence>
<evidence type="ECO:0000313" key="3">
    <source>
        <dbReference type="Proteomes" id="UP000016932"/>
    </source>
</evidence>
<feature type="region of interest" description="Disordered" evidence="1">
    <location>
        <begin position="7"/>
        <end position="29"/>
    </location>
</feature>
<protein>
    <submittedName>
        <fullName evidence="2">Uncharacterized protein</fullName>
    </submittedName>
</protein>
<dbReference type="OrthoDB" id="3649143at2759"/>
<dbReference type="VEuPathDB" id="FungiDB:MYCFIDRAFT_211945"/>
<dbReference type="Proteomes" id="UP000016932">
    <property type="component" value="Unassembled WGS sequence"/>
</dbReference>
<gene>
    <name evidence="2" type="ORF">MYCFIDRAFT_211945</name>
</gene>
<reference evidence="2 3" key="1">
    <citation type="journal article" date="2012" name="PLoS Pathog.">
        <title>Diverse lifestyles and strategies of plant pathogenesis encoded in the genomes of eighteen Dothideomycetes fungi.</title>
        <authorList>
            <person name="Ohm R.A."/>
            <person name="Feau N."/>
            <person name="Henrissat B."/>
            <person name="Schoch C.L."/>
            <person name="Horwitz B.A."/>
            <person name="Barry K.W."/>
            <person name="Condon B.J."/>
            <person name="Copeland A.C."/>
            <person name="Dhillon B."/>
            <person name="Glaser F."/>
            <person name="Hesse C.N."/>
            <person name="Kosti I."/>
            <person name="LaButti K."/>
            <person name="Lindquist E.A."/>
            <person name="Lucas S."/>
            <person name="Salamov A.A."/>
            <person name="Bradshaw R.E."/>
            <person name="Ciuffetti L."/>
            <person name="Hamelin R.C."/>
            <person name="Kema G.H.J."/>
            <person name="Lawrence C."/>
            <person name="Scott J.A."/>
            <person name="Spatafora J.W."/>
            <person name="Turgeon B.G."/>
            <person name="de Wit P.J.G.M."/>
            <person name="Zhong S."/>
            <person name="Goodwin S.B."/>
            <person name="Grigoriev I.V."/>
        </authorList>
    </citation>
    <scope>NUCLEOTIDE SEQUENCE [LARGE SCALE GENOMIC DNA]</scope>
    <source>
        <strain evidence="2 3">CIRAD86</strain>
    </source>
</reference>
<proteinExistence type="predicted"/>
<dbReference type="GeneID" id="19337562"/>
<feature type="compositionally biased region" description="Basic and acidic residues" evidence="1">
    <location>
        <begin position="11"/>
        <end position="24"/>
    </location>
</feature>
<dbReference type="RefSeq" id="XP_007929120.1">
    <property type="nucleotide sequence ID" value="XM_007930929.1"/>
</dbReference>
<accession>M3ARI9</accession>
<dbReference type="HOGENOM" id="CLU_1732282_0_0_1"/>
<dbReference type="EMBL" id="KB446561">
    <property type="protein sequence ID" value="EME80052.1"/>
    <property type="molecule type" value="Genomic_DNA"/>
</dbReference>
<dbReference type="KEGG" id="pfj:MYCFIDRAFT_211945"/>
<sequence length="151" mass="17317">MLPLQIYPTTRTDKTSAERWRPLEPRNPPHNPQFTSTFVQHINSNFVPTTAAPTHQKSKRTTIQPGTLLLLQSPKGSYFIQISTTSPLTAHLLRPYDWESLVQFGSYPKDAWDRRFLSETALDALITEESDVTVEPSREHLASIEVARRRF</sequence>
<organism evidence="2 3">
    <name type="scientific">Pseudocercospora fijiensis (strain CIRAD86)</name>
    <name type="common">Black leaf streak disease fungus</name>
    <name type="synonym">Mycosphaerella fijiensis</name>
    <dbReference type="NCBI Taxonomy" id="383855"/>
    <lineage>
        <taxon>Eukaryota</taxon>
        <taxon>Fungi</taxon>
        <taxon>Dikarya</taxon>
        <taxon>Ascomycota</taxon>
        <taxon>Pezizomycotina</taxon>
        <taxon>Dothideomycetes</taxon>
        <taxon>Dothideomycetidae</taxon>
        <taxon>Mycosphaerellales</taxon>
        <taxon>Mycosphaerellaceae</taxon>
        <taxon>Pseudocercospora</taxon>
    </lineage>
</organism>
<dbReference type="AlphaFoldDB" id="M3ARI9"/>
<keyword evidence="3" id="KW-1185">Reference proteome</keyword>